<keyword evidence="4" id="KW-1185">Reference proteome</keyword>
<evidence type="ECO:0000256" key="1">
    <source>
        <dbReference type="ARBA" id="ARBA00006817"/>
    </source>
</evidence>
<dbReference type="InterPro" id="IPR013538">
    <property type="entry name" value="ASHA1/2-like_C"/>
</dbReference>
<dbReference type="EMBL" id="FOEH01000001">
    <property type="protein sequence ID" value="SEP62176.1"/>
    <property type="molecule type" value="Genomic_DNA"/>
</dbReference>
<feature type="domain" description="Activator of Hsp90 ATPase homologue 1/2-like C-terminal" evidence="2">
    <location>
        <begin position="20"/>
        <end position="149"/>
    </location>
</feature>
<dbReference type="Proteomes" id="UP000198733">
    <property type="component" value="Unassembled WGS sequence"/>
</dbReference>
<comment type="caution">
    <text evidence="3">The sequence shown here is derived from an EMBL/GenBank/DDBJ whole genome shotgun (WGS) entry which is preliminary data.</text>
</comment>
<sequence>MTNPNDVNGDKELTLTRIFDAPRELVWKSWTKPELLAKWWGPAGFQTPKESIDIDLRVGGWFNLCMVQINTGTEIWIQHEIIELVEPRLLVLRSEEQTDLRLSAMITRVQLDEMDGKTKMTLHNGPYSKEMNHAISGWGQSFDKLVELFKK</sequence>
<protein>
    <submittedName>
        <fullName evidence="3">Uncharacterized conserved protein YndB, AHSA1/START domain</fullName>
    </submittedName>
</protein>
<gene>
    <name evidence="3" type="ORF">SAMN05216232_0382</name>
</gene>
<dbReference type="Gene3D" id="3.30.530.20">
    <property type="match status" value="1"/>
</dbReference>
<accession>A0A1H8ZCQ3</accession>
<name>A0A1H8ZCQ3_9BACI</name>
<organism evidence="3 4">
    <name type="scientific">Virgibacillus subterraneus</name>
    <dbReference type="NCBI Taxonomy" id="621109"/>
    <lineage>
        <taxon>Bacteria</taxon>
        <taxon>Bacillati</taxon>
        <taxon>Bacillota</taxon>
        <taxon>Bacilli</taxon>
        <taxon>Bacillales</taxon>
        <taxon>Bacillaceae</taxon>
        <taxon>Virgibacillus</taxon>
    </lineage>
</organism>
<dbReference type="SUPFAM" id="SSF55961">
    <property type="entry name" value="Bet v1-like"/>
    <property type="match status" value="1"/>
</dbReference>
<proteinExistence type="inferred from homology"/>
<reference evidence="3 4" key="1">
    <citation type="submission" date="2016-10" db="EMBL/GenBank/DDBJ databases">
        <authorList>
            <person name="Varghese N."/>
            <person name="Submissions S."/>
        </authorList>
    </citation>
    <scope>NUCLEOTIDE SEQUENCE [LARGE SCALE GENOMIC DNA]</scope>
    <source>
        <strain evidence="3 4">CGMCC 1.7734</strain>
    </source>
</reference>
<dbReference type="RefSeq" id="WP_092501826.1">
    <property type="nucleotide sequence ID" value="NZ_FOEH01000001.1"/>
</dbReference>
<dbReference type="CDD" id="cd07814">
    <property type="entry name" value="SRPBCC_CalC_Aha1-like"/>
    <property type="match status" value="1"/>
</dbReference>
<comment type="similarity">
    <text evidence="1">Belongs to the AHA1 family.</text>
</comment>
<evidence type="ECO:0000259" key="2">
    <source>
        <dbReference type="Pfam" id="PF08327"/>
    </source>
</evidence>
<evidence type="ECO:0000313" key="3">
    <source>
        <dbReference type="EMBL" id="SEP62176.1"/>
    </source>
</evidence>
<dbReference type="Pfam" id="PF08327">
    <property type="entry name" value="AHSA1"/>
    <property type="match status" value="1"/>
</dbReference>
<evidence type="ECO:0000313" key="4">
    <source>
        <dbReference type="Proteomes" id="UP000198733"/>
    </source>
</evidence>
<dbReference type="InterPro" id="IPR023393">
    <property type="entry name" value="START-like_dom_sf"/>
</dbReference>